<keyword evidence="2" id="KW-0479">Metal-binding</keyword>
<feature type="domain" description="Fumarylacetoacetase-like C-terminal" evidence="3">
    <location>
        <begin position="76"/>
        <end position="278"/>
    </location>
</feature>
<accession>A0AA41BVD6</accession>
<dbReference type="GO" id="GO:0044281">
    <property type="term" value="P:small molecule metabolic process"/>
    <property type="evidence" value="ECO:0007669"/>
    <property type="project" value="UniProtKB-ARBA"/>
</dbReference>
<evidence type="ECO:0000313" key="7">
    <source>
        <dbReference type="Proteomes" id="UP000705283"/>
    </source>
</evidence>
<dbReference type="PANTHER" id="PTHR42796">
    <property type="entry name" value="FUMARYLACETOACETATE HYDROLASE DOMAIN-CONTAINING PROTEIN 2A-RELATED"/>
    <property type="match status" value="1"/>
</dbReference>
<comment type="similarity">
    <text evidence="1">Belongs to the FAH family.</text>
</comment>
<dbReference type="RefSeq" id="WP_055782002.1">
    <property type="nucleotide sequence ID" value="NZ_CBCSCF010000017.1"/>
</dbReference>
<dbReference type="InterPro" id="IPR011234">
    <property type="entry name" value="Fumarylacetoacetase-like_C"/>
</dbReference>
<evidence type="ECO:0000313" key="5">
    <source>
        <dbReference type="EMBL" id="ORJ19827.1"/>
    </source>
</evidence>
<dbReference type="Gene3D" id="3.90.850.10">
    <property type="entry name" value="Fumarylacetoacetase-like, C-terminal domain"/>
    <property type="match status" value="1"/>
</dbReference>
<reference evidence="5 6" key="2">
    <citation type="journal article" date="2017" name="Int. J. Syst. Evol. Microbiol.">
        <title>Rouxiella badensis sp. nov. and Rouxiella silvae sp. nov. isolated from peat bog soil in Germany and emendation of the genus description.</title>
        <authorList>
            <person name="Le Fleche-Mateos A."/>
            <person name="Kugler J.H."/>
            <person name="Hansen S.H."/>
            <person name="Syldatk C."/>
            <person name="Hausmann R."/>
            <person name="Lomprez F."/>
            <person name="Vandenbogaert M."/>
            <person name="Manuguerra J.C."/>
            <person name="Grimont P.A."/>
        </authorList>
    </citation>
    <scope>NUCLEOTIDE SEQUENCE [LARGE SCALE GENOMIC DNA]</scope>
    <source>
        <strain evidence="5 6">213</strain>
    </source>
</reference>
<dbReference type="AlphaFoldDB" id="A0AA41BVD6"/>
<dbReference type="GO" id="GO:0046872">
    <property type="term" value="F:metal ion binding"/>
    <property type="evidence" value="ECO:0007669"/>
    <property type="project" value="UniProtKB-KW"/>
</dbReference>
<keyword evidence="6" id="KW-1185">Reference proteome</keyword>
<organism evidence="4 7">
    <name type="scientific">Rouxiella silvae</name>
    <dbReference type="NCBI Taxonomy" id="1646373"/>
    <lineage>
        <taxon>Bacteria</taxon>
        <taxon>Pseudomonadati</taxon>
        <taxon>Pseudomonadota</taxon>
        <taxon>Gammaproteobacteria</taxon>
        <taxon>Enterobacterales</taxon>
        <taxon>Yersiniaceae</taxon>
        <taxon>Rouxiella</taxon>
    </lineage>
</organism>
<dbReference type="Proteomes" id="UP000192722">
    <property type="component" value="Unassembled WGS sequence"/>
</dbReference>
<reference evidence="5" key="1">
    <citation type="submission" date="2016-12" db="EMBL/GenBank/DDBJ databases">
        <authorList>
            <person name="Le Fleche-Mateos A."/>
        </authorList>
    </citation>
    <scope>NUCLEOTIDE SEQUENCE</scope>
    <source>
        <strain evidence="5">213</strain>
    </source>
</reference>
<name>A0AA41BVD6_9GAMM</name>
<dbReference type="FunFam" id="3.90.850.10:FF:000008">
    <property type="entry name" value="FAA hydrolase family protein"/>
    <property type="match status" value="1"/>
</dbReference>
<comment type="caution">
    <text evidence="4">The sequence shown here is derived from an EMBL/GenBank/DDBJ whole genome shotgun (WGS) entry which is preliminary data.</text>
</comment>
<dbReference type="Pfam" id="PF01557">
    <property type="entry name" value="FAA_hydrolase"/>
    <property type="match status" value="1"/>
</dbReference>
<sequence length="286" mass="31658">MKLASFYRPQSDQKSYGIVTEHGVIDAGKRFSDQYLTLQSLLNDNALDKLHQLAASPVDYLIEDIVFLPVIETPGKIFCVGMNYSDKRKEFEENNNAPTLFIRFPDTFSAHKDNLIKPASSDEFDYEGELAVVIGRYASEVKKEQALDYIAGYSCFMDATVRDMQHTWFTAGKNWRQTGGFGPWLVTSDEISDPQALPIETFLNGMRVQNDTTGNMIHSVADIIEYISRFSPLSPGDVIITGSPGGVGKKRTPPLFMKSGDVIEVKIGGIGTLTNQIVAQAVAQTL</sequence>
<dbReference type="Proteomes" id="UP000705283">
    <property type="component" value="Unassembled WGS sequence"/>
</dbReference>
<dbReference type="EMBL" id="MRWD01000048">
    <property type="protein sequence ID" value="ORJ19827.1"/>
    <property type="molecule type" value="Genomic_DNA"/>
</dbReference>
<evidence type="ECO:0000259" key="3">
    <source>
        <dbReference type="Pfam" id="PF01557"/>
    </source>
</evidence>
<evidence type="ECO:0000313" key="6">
    <source>
        <dbReference type="Proteomes" id="UP000192722"/>
    </source>
</evidence>
<evidence type="ECO:0000313" key="4">
    <source>
        <dbReference type="EMBL" id="MBF6636075.1"/>
    </source>
</evidence>
<reference evidence="4" key="4">
    <citation type="submission" date="2022-09" db="EMBL/GenBank/DDBJ databases">
        <title>Rouxiella aceris sp. nov., isolated from tree sap and emended description of the genus Rhouxiella.</title>
        <authorList>
            <person name="Kim I.S."/>
        </authorList>
    </citation>
    <scope>NUCLEOTIDE SEQUENCE</scope>
    <source>
        <strain evidence="4">SAP-2</strain>
    </source>
</reference>
<evidence type="ECO:0000256" key="2">
    <source>
        <dbReference type="ARBA" id="ARBA00022723"/>
    </source>
</evidence>
<dbReference type="GO" id="GO:0016787">
    <property type="term" value="F:hydrolase activity"/>
    <property type="evidence" value="ECO:0007669"/>
    <property type="project" value="UniProtKB-KW"/>
</dbReference>
<protein>
    <submittedName>
        <fullName evidence="5">5-oxopent-3-ene-1,2,5-tricarboxylate decarboxylase</fullName>
    </submittedName>
    <submittedName>
        <fullName evidence="4">Fumarylacetoacetate hydrolase family protein</fullName>
    </submittedName>
</protein>
<reference evidence="4" key="3">
    <citation type="submission" date="2020-11" db="EMBL/GenBank/DDBJ databases">
        <authorList>
            <person name="Lee S.D."/>
        </authorList>
    </citation>
    <scope>NUCLEOTIDE SEQUENCE</scope>
    <source>
        <strain evidence="4">SAP-2</strain>
    </source>
</reference>
<dbReference type="InterPro" id="IPR051121">
    <property type="entry name" value="FAH"/>
</dbReference>
<dbReference type="EMBL" id="JADMKS010000002">
    <property type="protein sequence ID" value="MBF6636075.1"/>
    <property type="molecule type" value="Genomic_DNA"/>
</dbReference>
<proteinExistence type="inferred from homology"/>
<dbReference type="InterPro" id="IPR036663">
    <property type="entry name" value="Fumarylacetoacetase_C_sf"/>
</dbReference>
<keyword evidence="4" id="KW-0378">Hydrolase</keyword>
<dbReference type="PANTHER" id="PTHR42796:SF4">
    <property type="entry name" value="FUMARYLACETOACETATE HYDROLASE DOMAIN-CONTAINING PROTEIN 2A"/>
    <property type="match status" value="1"/>
</dbReference>
<dbReference type="SUPFAM" id="SSF56529">
    <property type="entry name" value="FAH"/>
    <property type="match status" value="1"/>
</dbReference>
<evidence type="ECO:0000256" key="1">
    <source>
        <dbReference type="ARBA" id="ARBA00010211"/>
    </source>
</evidence>
<gene>
    <name evidence="5" type="ORF">BS639_18110</name>
    <name evidence="4" type="ORF">ITX54_05270</name>
</gene>